<keyword evidence="5" id="KW-0067">ATP-binding</keyword>
<evidence type="ECO:0000256" key="5">
    <source>
        <dbReference type="ARBA" id="ARBA00022840"/>
    </source>
</evidence>
<dbReference type="EC" id="2.7.1.-" evidence="8"/>
<evidence type="ECO:0000256" key="4">
    <source>
        <dbReference type="ARBA" id="ARBA00022777"/>
    </source>
</evidence>
<gene>
    <name evidence="8" type="ORF">ACFQL9_15115</name>
</gene>
<proteinExistence type="inferred from homology"/>
<dbReference type="SUPFAM" id="SSF53613">
    <property type="entry name" value="Ribokinase-like"/>
    <property type="match status" value="1"/>
</dbReference>
<keyword evidence="2 8" id="KW-0808">Transferase</keyword>
<accession>A0ABD5WHA9</accession>
<evidence type="ECO:0000256" key="6">
    <source>
        <dbReference type="SAM" id="MobiDB-lite"/>
    </source>
</evidence>
<dbReference type="Proteomes" id="UP001596461">
    <property type="component" value="Unassembled WGS sequence"/>
</dbReference>
<dbReference type="Gene3D" id="3.40.1190.20">
    <property type="match status" value="1"/>
</dbReference>
<evidence type="ECO:0000256" key="3">
    <source>
        <dbReference type="ARBA" id="ARBA00022741"/>
    </source>
</evidence>
<dbReference type="InterPro" id="IPR029056">
    <property type="entry name" value="Ribokinase-like"/>
</dbReference>
<dbReference type="GO" id="GO:0016301">
    <property type="term" value="F:kinase activity"/>
    <property type="evidence" value="ECO:0007669"/>
    <property type="project" value="UniProtKB-KW"/>
</dbReference>
<feature type="domain" description="Carbohydrate kinase PfkB" evidence="7">
    <location>
        <begin position="6"/>
        <end position="318"/>
    </location>
</feature>
<evidence type="ECO:0000256" key="1">
    <source>
        <dbReference type="ARBA" id="ARBA00010688"/>
    </source>
</evidence>
<dbReference type="InterPro" id="IPR050306">
    <property type="entry name" value="PfkB_Carbo_kinase"/>
</dbReference>
<dbReference type="EMBL" id="JBHTAH010000016">
    <property type="protein sequence ID" value="MFC7070975.1"/>
    <property type="molecule type" value="Genomic_DNA"/>
</dbReference>
<keyword evidence="3" id="KW-0547">Nucleotide-binding</keyword>
<reference evidence="8 9" key="1">
    <citation type="journal article" date="2019" name="Int. J. Syst. Evol. Microbiol.">
        <title>The Global Catalogue of Microorganisms (GCM) 10K type strain sequencing project: providing services to taxonomists for standard genome sequencing and annotation.</title>
        <authorList>
            <consortium name="The Broad Institute Genomics Platform"/>
            <consortium name="The Broad Institute Genome Sequencing Center for Infectious Disease"/>
            <person name="Wu L."/>
            <person name="Ma J."/>
        </authorList>
    </citation>
    <scope>NUCLEOTIDE SEQUENCE [LARGE SCALE GENOMIC DNA]</scope>
    <source>
        <strain evidence="8 9">DT31</strain>
    </source>
</reference>
<dbReference type="GO" id="GO:0005524">
    <property type="term" value="F:ATP binding"/>
    <property type="evidence" value="ECO:0007669"/>
    <property type="project" value="UniProtKB-KW"/>
</dbReference>
<comment type="similarity">
    <text evidence="1">Belongs to the carbohydrate kinase PfkB family.</text>
</comment>
<dbReference type="InterPro" id="IPR002173">
    <property type="entry name" value="Carboh/pur_kinase_PfkB_CS"/>
</dbReference>
<dbReference type="PROSITE" id="PS00584">
    <property type="entry name" value="PFKB_KINASES_2"/>
    <property type="match status" value="1"/>
</dbReference>
<dbReference type="CDD" id="cd01167">
    <property type="entry name" value="bac_FRK"/>
    <property type="match status" value="1"/>
</dbReference>
<dbReference type="RefSeq" id="WP_284030762.1">
    <property type="nucleotide sequence ID" value="NZ_CP126154.1"/>
</dbReference>
<dbReference type="PANTHER" id="PTHR43085">
    <property type="entry name" value="HEXOKINASE FAMILY MEMBER"/>
    <property type="match status" value="1"/>
</dbReference>
<dbReference type="InterPro" id="IPR011611">
    <property type="entry name" value="PfkB_dom"/>
</dbReference>
<evidence type="ECO:0000313" key="9">
    <source>
        <dbReference type="Proteomes" id="UP001596461"/>
    </source>
</evidence>
<evidence type="ECO:0000256" key="2">
    <source>
        <dbReference type="ARBA" id="ARBA00022679"/>
    </source>
</evidence>
<dbReference type="AlphaFoldDB" id="A0ABD5WHA9"/>
<feature type="region of interest" description="Disordered" evidence="6">
    <location>
        <begin position="16"/>
        <end position="47"/>
    </location>
</feature>
<dbReference type="Pfam" id="PF00294">
    <property type="entry name" value="PfkB"/>
    <property type="match status" value="1"/>
</dbReference>
<evidence type="ECO:0000259" key="7">
    <source>
        <dbReference type="Pfam" id="PF00294"/>
    </source>
</evidence>
<dbReference type="PANTHER" id="PTHR43085:SF1">
    <property type="entry name" value="PSEUDOURIDINE KINASE-RELATED"/>
    <property type="match status" value="1"/>
</dbReference>
<sequence>MSRRLVVGECIVDLHPDTGAAGEAAGGDATGGDPGGGDAGTYTPKPGGAPANVAVGLARLDEAPGLWTRLGTDGFGDFLARTLDAEGIPDTDVERDPDAPTGLAVVSLDADGDRSFALYLDGTAACRLERGAVDDAALAATDWLHVGGVELAHEPARSAVFDLLDRAPADTTVSFDPNARESLWRTFDYADTLAAALPDVDVLVASAEDLAPAGFAGDAAALADAVVSEGPHTALITRGAAGSYGRSTAAAPWGADEADHSGYDADVVDTTGAGDAFTAGAIAALDGGESLAAALRFADAVGARATTAQGAMSALPTRDQVEAFLAER</sequence>
<feature type="compositionally biased region" description="Gly residues" evidence="6">
    <location>
        <begin position="24"/>
        <end position="39"/>
    </location>
</feature>
<dbReference type="GeneID" id="81125609"/>
<organism evidence="8 9">
    <name type="scientific">Halobaculum lipolyticum</name>
    <dbReference type="NCBI Taxonomy" id="3032001"/>
    <lineage>
        <taxon>Archaea</taxon>
        <taxon>Methanobacteriati</taxon>
        <taxon>Methanobacteriota</taxon>
        <taxon>Stenosarchaea group</taxon>
        <taxon>Halobacteria</taxon>
        <taxon>Halobacteriales</taxon>
        <taxon>Haloferacaceae</taxon>
        <taxon>Halobaculum</taxon>
    </lineage>
</organism>
<protein>
    <submittedName>
        <fullName evidence="8">Carbohydrate kinase family protein</fullName>
        <ecNumber evidence="8">2.7.1.-</ecNumber>
    </submittedName>
</protein>
<name>A0ABD5WHA9_9EURY</name>
<keyword evidence="4 8" id="KW-0418">Kinase</keyword>
<evidence type="ECO:0000313" key="8">
    <source>
        <dbReference type="EMBL" id="MFC7070975.1"/>
    </source>
</evidence>
<comment type="caution">
    <text evidence="8">The sequence shown here is derived from an EMBL/GenBank/DDBJ whole genome shotgun (WGS) entry which is preliminary data.</text>
</comment>
<keyword evidence="9" id="KW-1185">Reference proteome</keyword>